<sequence>MNVNVRHIARSLSRRVLVPVLALALALVATPVLAQDGSQAKVEELKKTYAAAMQAAKQGNAQEAYPKLEQSLQLANEAEQSGAASQIKQKMVALPKQWGNKALKDKNYEEAQMHFRKGAEYAPDDAYMLYGMGLAQINQEGKTTEAIQTLQKAISVAEENGDRRTANTARERIRQEFVSRASKALNVQNPGPRAAQEALAALDEMRNYVDPSAKSLFYRATAQYANGNAQEAIATAQQGLEMHRGSRTSAAKFHFVIAESQLKNGNKEAACAEFEQAAFGDYKARSEHYLENECE</sequence>
<feature type="chain" id="PRO_5012337376" evidence="1">
    <location>
        <begin position="35"/>
        <end position="295"/>
    </location>
</feature>
<dbReference type="InterPro" id="IPR011990">
    <property type="entry name" value="TPR-like_helical_dom_sf"/>
</dbReference>
<proteinExistence type="predicted"/>
<feature type="signal peptide" evidence="1">
    <location>
        <begin position="1"/>
        <end position="34"/>
    </location>
</feature>
<dbReference type="Pfam" id="PF13432">
    <property type="entry name" value="TPR_16"/>
    <property type="match status" value="2"/>
</dbReference>
<dbReference type="SMART" id="SM00028">
    <property type="entry name" value="TPR"/>
    <property type="match status" value="3"/>
</dbReference>
<protein>
    <submittedName>
        <fullName evidence="2">Uncharacterized protein</fullName>
    </submittedName>
</protein>
<dbReference type="SUPFAM" id="SSF48452">
    <property type="entry name" value="TPR-like"/>
    <property type="match status" value="1"/>
</dbReference>
<dbReference type="AlphaFoldDB" id="A0A2A8D0X6"/>
<dbReference type="InterPro" id="IPR019734">
    <property type="entry name" value="TPR_rpt"/>
</dbReference>
<evidence type="ECO:0000313" key="2">
    <source>
        <dbReference type="EMBL" id="PEN14530.1"/>
    </source>
</evidence>
<comment type="caution">
    <text evidence="2">The sequence shown here is derived from an EMBL/GenBank/DDBJ whole genome shotgun (WGS) entry which is preliminary data.</text>
</comment>
<reference evidence="2 3" key="1">
    <citation type="submission" date="2017-10" db="EMBL/GenBank/DDBJ databases">
        <title>Draft genome of Longibacter Salinarum.</title>
        <authorList>
            <person name="Goh K.M."/>
            <person name="Shamsir M.S."/>
            <person name="Lim S.W."/>
        </authorList>
    </citation>
    <scope>NUCLEOTIDE SEQUENCE [LARGE SCALE GENOMIC DNA]</scope>
    <source>
        <strain evidence="2 3">KCTC 52045</strain>
    </source>
</reference>
<organism evidence="2 3">
    <name type="scientific">Longibacter salinarum</name>
    <dbReference type="NCBI Taxonomy" id="1850348"/>
    <lineage>
        <taxon>Bacteria</taxon>
        <taxon>Pseudomonadati</taxon>
        <taxon>Rhodothermota</taxon>
        <taxon>Rhodothermia</taxon>
        <taxon>Rhodothermales</taxon>
        <taxon>Salisaetaceae</taxon>
        <taxon>Longibacter</taxon>
    </lineage>
</organism>
<accession>A0A2A8D0X6</accession>
<evidence type="ECO:0000313" key="3">
    <source>
        <dbReference type="Proteomes" id="UP000220102"/>
    </source>
</evidence>
<evidence type="ECO:0000256" key="1">
    <source>
        <dbReference type="SAM" id="SignalP"/>
    </source>
</evidence>
<dbReference type="OrthoDB" id="1523318at2"/>
<name>A0A2A8D0X6_9BACT</name>
<dbReference type="Proteomes" id="UP000220102">
    <property type="component" value="Unassembled WGS sequence"/>
</dbReference>
<keyword evidence="3" id="KW-1185">Reference proteome</keyword>
<dbReference type="RefSeq" id="WP_098074703.1">
    <property type="nucleotide sequence ID" value="NZ_PDEQ01000002.1"/>
</dbReference>
<gene>
    <name evidence="2" type="ORF">CRI94_05760</name>
</gene>
<dbReference type="EMBL" id="PDEQ01000002">
    <property type="protein sequence ID" value="PEN14530.1"/>
    <property type="molecule type" value="Genomic_DNA"/>
</dbReference>
<dbReference type="Gene3D" id="1.25.40.10">
    <property type="entry name" value="Tetratricopeptide repeat domain"/>
    <property type="match status" value="2"/>
</dbReference>
<keyword evidence="1" id="KW-0732">Signal</keyword>